<dbReference type="Proteomes" id="UP000681720">
    <property type="component" value="Unassembled WGS sequence"/>
</dbReference>
<organism evidence="3 5">
    <name type="scientific">Rotaria magnacalcarata</name>
    <dbReference type="NCBI Taxonomy" id="392030"/>
    <lineage>
        <taxon>Eukaryota</taxon>
        <taxon>Metazoa</taxon>
        <taxon>Spiralia</taxon>
        <taxon>Gnathifera</taxon>
        <taxon>Rotifera</taxon>
        <taxon>Eurotatoria</taxon>
        <taxon>Bdelloidea</taxon>
        <taxon>Philodinida</taxon>
        <taxon>Philodinidae</taxon>
        <taxon>Rotaria</taxon>
    </lineage>
</organism>
<evidence type="ECO:0000313" key="5">
    <source>
        <dbReference type="Proteomes" id="UP000663834"/>
    </source>
</evidence>
<evidence type="ECO:0000256" key="2">
    <source>
        <dbReference type="SAM" id="Phobius"/>
    </source>
</evidence>
<gene>
    <name evidence="4" type="ORF">GIL414_LOCUS58888</name>
    <name evidence="3" type="ORF">KQP761_LOCUS32477</name>
</gene>
<accession>A0A816FLH6</accession>
<sequence length="105" mass="11596">MEEREHFYAPSHTNSLRTVEPPTSHYASSMKPSHIKLWHSPFKNFGKGMVKHTVKPKGRSWFVYVCPIMSALLAAALTTGIYGAIALVTKKSVNTTVLIGILGLI</sequence>
<keyword evidence="2" id="KW-1133">Transmembrane helix</keyword>
<keyword evidence="2" id="KW-0472">Membrane</keyword>
<feature type="transmembrane region" description="Helical" evidence="2">
    <location>
        <begin position="61"/>
        <end position="85"/>
    </location>
</feature>
<reference evidence="3" key="1">
    <citation type="submission" date="2021-02" db="EMBL/GenBank/DDBJ databases">
        <authorList>
            <person name="Nowell W R."/>
        </authorList>
    </citation>
    <scope>NUCLEOTIDE SEQUENCE</scope>
</reference>
<keyword evidence="2" id="KW-0812">Transmembrane</keyword>
<dbReference type="AlphaFoldDB" id="A0A816FLH6"/>
<protein>
    <submittedName>
        <fullName evidence="3">Uncharacterized protein</fullName>
    </submittedName>
</protein>
<dbReference type="Proteomes" id="UP000663834">
    <property type="component" value="Unassembled WGS sequence"/>
</dbReference>
<comment type="caution">
    <text evidence="3">The sequence shown here is derived from an EMBL/GenBank/DDBJ whole genome shotgun (WGS) entry which is preliminary data.</text>
</comment>
<feature type="region of interest" description="Disordered" evidence="1">
    <location>
        <begin position="1"/>
        <end position="27"/>
    </location>
</feature>
<evidence type="ECO:0000256" key="1">
    <source>
        <dbReference type="SAM" id="MobiDB-lite"/>
    </source>
</evidence>
<name>A0A816FLH6_9BILA</name>
<dbReference type="EMBL" id="CAJNOW010018109">
    <property type="protein sequence ID" value="CAF1662902.1"/>
    <property type="molecule type" value="Genomic_DNA"/>
</dbReference>
<proteinExistence type="predicted"/>
<evidence type="ECO:0000313" key="3">
    <source>
        <dbReference type="EMBL" id="CAF1662902.1"/>
    </source>
</evidence>
<evidence type="ECO:0000313" key="4">
    <source>
        <dbReference type="EMBL" id="CAF5030735.1"/>
    </source>
</evidence>
<dbReference type="EMBL" id="CAJOBJ010219858">
    <property type="protein sequence ID" value="CAF5030735.1"/>
    <property type="molecule type" value="Genomic_DNA"/>
</dbReference>